<dbReference type="InterPro" id="IPR004038">
    <property type="entry name" value="Ribosomal_eL8/eL30/eS12/Gad45"/>
</dbReference>
<accession>A0AA88XPA2</accession>
<evidence type="ECO:0000256" key="1">
    <source>
        <dbReference type="ARBA" id="ARBA00007361"/>
    </source>
</evidence>
<proteinExistence type="inferred from homology"/>
<dbReference type="AlphaFoldDB" id="A0AA88XPA2"/>
<dbReference type="InterPro" id="IPR024824">
    <property type="entry name" value="GADD45"/>
</dbReference>
<protein>
    <recommendedName>
        <fullName evidence="2">Ribosomal protein eL8/eL30/eS12/Gadd45 domain-containing protein</fullName>
    </recommendedName>
</protein>
<keyword evidence="4" id="KW-1185">Reference proteome</keyword>
<feature type="domain" description="Ribosomal protein eL8/eL30/eS12/Gadd45" evidence="2">
    <location>
        <begin position="14"/>
        <end position="78"/>
    </location>
</feature>
<sequence length="84" mass="9706">MKVFDVNKVFTESVIQATKQDRVTTGLYNCAKLLQTGIERVVICILPQEIPKDDLQHMQHVLIEAHCREHRINIIKVNHIKCSI</sequence>
<dbReference type="Proteomes" id="UP001186944">
    <property type="component" value="Unassembled WGS sequence"/>
</dbReference>
<dbReference type="Gene3D" id="3.30.1330.30">
    <property type="match status" value="1"/>
</dbReference>
<dbReference type="GO" id="GO:0005737">
    <property type="term" value="C:cytoplasm"/>
    <property type="evidence" value="ECO:0007669"/>
    <property type="project" value="TreeGrafter"/>
</dbReference>
<dbReference type="GO" id="GO:0005634">
    <property type="term" value="C:nucleus"/>
    <property type="evidence" value="ECO:0007669"/>
    <property type="project" value="InterPro"/>
</dbReference>
<gene>
    <name evidence="3" type="ORF">FSP39_001883</name>
</gene>
<dbReference type="PANTHER" id="PTHR10411:SF8">
    <property type="entry name" value="FI09246P"/>
    <property type="match status" value="1"/>
</dbReference>
<evidence type="ECO:0000313" key="3">
    <source>
        <dbReference type="EMBL" id="KAK3089223.1"/>
    </source>
</evidence>
<dbReference type="PANTHER" id="PTHR10411">
    <property type="entry name" value="GROWTH ARREST AND DNA DAMAGE-INDUCIBLE PROTEIN GADD45"/>
    <property type="match status" value="1"/>
</dbReference>
<reference evidence="3" key="1">
    <citation type="submission" date="2019-08" db="EMBL/GenBank/DDBJ databases">
        <title>The improved chromosome-level genome for the pearl oyster Pinctada fucata martensii using PacBio sequencing and Hi-C.</title>
        <authorList>
            <person name="Zheng Z."/>
        </authorList>
    </citation>
    <scope>NUCLEOTIDE SEQUENCE</scope>
    <source>
        <strain evidence="3">ZZ-2019</strain>
        <tissue evidence="3">Adductor muscle</tissue>
    </source>
</reference>
<evidence type="ECO:0000313" key="4">
    <source>
        <dbReference type="Proteomes" id="UP001186944"/>
    </source>
</evidence>
<dbReference type="Pfam" id="PF01248">
    <property type="entry name" value="Ribosomal_L7Ae"/>
    <property type="match status" value="1"/>
</dbReference>
<dbReference type="EMBL" id="VSWD01000010">
    <property type="protein sequence ID" value="KAK3089223.1"/>
    <property type="molecule type" value="Genomic_DNA"/>
</dbReference>
<name>A0AA88XPA2_PINIB</name>
<comment type="caution">
    <text evidence="3">The sequence shown here is derived from an EMBL/GenBank/DDBJ whole genome shotgun (WGS) entry which is preliminary data.</text>
</comment>
<comment type="similarity">
    <text evidence="1">Belongs to the GADD45 family.</text>
</comment>
<dbReference type="InterPro" id="IPR029064">
    <property type="entry name" value="Ribosomal_eL30-like_sf"/>
</dbReference>
<evidence type="ECO:0000259" key="2">
    <source>
        <dbReference type="Pfam" id="PF01248"/>
    </source>
</evidence>
<organism evidence="3 4">
    <name type="scientific">Pinctada imbricata</name>
    <name type="common">Atlantic pearl-oyster</name>
    <name type="synonym">Pinctada martensii</name>
    <dbReference type="NCBI Taxonomy" id="66713"/>
    <lineage>
        <taxon>Eukaryota</taxon>
        <taxon>Metazoa</taxon>
        <taxon>Spiralia</taxon>
        <taxon>Lophotrochozoa</taxon>
        <taxon>Mollusca</taxon>
        <taxon>Bivalvia</taxon>
        <taxon>Autobranchia</taxon>
        <taxon>Pteriomorphia</taxon>
        <taxon>Pterioida</taxon>
        <taxon>Pterioidea</taxon>
        <taxon>Pteriidae</taxon>
        <taxon>Pinctada</taxon>
    </lineage>
</organism>
<dbReference type="GO" id="GO:0051726">
    <property type="term" value="P:regulation of cell cycle"/>
    <property type="evidence" value="ECO:0007669"/>
    <property type="project" value="InterPro"/>
</dbReference>